<sequence>MFRVLLFFIFASSSFGLSITLNNGKTGGNDYYILHIENEREFSCQVKIGNNYYPPDARHDGAEQAVGREYHCYIEGALKEKIADQHLPFMDMYIRASMNGFLIQVIPKIPSRLVNIEGHLFRSNDTKQAGLLKSTHYTIVMDKQTSIALAHAKPELDFPIVYPDLVLPSIGALDFNKDPLALKREGDITEYITIKNLYDAKRYDDVIEVSTEAAKRYPNSVFMNEFRLYLARSLYKANEEQKKNAELGVPQIDYNTRLLAEAKSWVRSYASDKAYPEMLFMLMQAYINNDNKNEADYTLSLLMTEHEKSPWMKKALLSYADSMFASDRIIDSIRLYEDVYYMTDEIDIASLAGTRLAIAHLRQNQNERAKNYLQKILSANVNYLANNKDIALNLANAFKANELNKEANKIYKIIFENTSKKDPEYEIALRQLALSPDGAQNSDDTYSYLMLYQVDFPNSDYISLINTALDRMFFNVDLNQTSGALHASYADLMSRYEGSDIYTRALKEDVKLYFKEGGYKQILALKDSIRDTNDTETKAVLTNAAIELANSSNQQKNCAMLMLLIDEYGVEPNIKDRYKLYDCYMRQARFDEALATTSVGVESGDLNVRTDWLSNAAAALYSLGRFEEALKAADDAIYEAARVAYADPSRAIYYRFYSLLRLNRWQEALGATQGLENIRGAHLMLIELYDAAAKYAAANGLDSIALSYAKKTIDMQARLKISTYSPEIDFIYIDTLKRIGDDEAARIGALKLLPGALSADARARALYAAAEIEIKKGLIASAKEHIQECISMPVNTPWKALCKEQNELLKD</sequence>
<dbReference type="Pfam" id="PF24323">
    <property type="entry name" value="DUF7494"/>
    <property type="match status" value="1"/>
</dbReference>
<name>A0ABT8T6X2_9BACT</name>
<evidence type="ECO:0000259" key="1">
    <source>
        <dbReference type="Pfam" id="PF24323"/>
    </source>
</evidence>
<organism evidence="2 3">
    <name type="scientific">Campylobacter magnus</name>
    <dbReference type="NCBI Taxonomy" id="3026462"/>
    <lineage>
        <taxon>Bacteria</taxon>
        <taxon>Pseudomonadati</taxon>
        <taxon>Campylobacterota</taxon>
        <taxon>Epsilonproteobacteria</taxon>
        <taxon>Campylobacterales</taxon>
        <taxon>Campylobacteraceae</taxon>
        <taxon>Campylobacter</taxon>
    </lineage>
</organism>
<evidence type="ECO:0000313" key="3">
    <source>
        <dbReference type="Proteomes" id="UP001171111"/>
    </source>
</evidence>
<protein>
    <recommendedName>
        <fullName evidence="1">DUF7494 domain-containing protein</fullName>
    </recommendedName>
</protein>
<dbReference type="Gene3D" id="1.25.40.10">
    <property type="entry name" value="Tetratricopeptide repeat domain"/>
    <property type="match status" value="2"/>
</dbReference>
<keyword evidence="3" id="KW-1185">Reference proteome</keyword>
<feature type="domain" description="DUF7494" evidence="1">
    <location>
        <begin position="17"/>
        <end position="145"/>
    </location>
</feature>
<dbReference type="SUPFAM" id="SSF48452">
    <property type="entry name" value="TPR-like"/>
    <property type="match status" value="2"/>
</dbReference>
<dbReference type="InterPro" id="IPR011990">
    <property type="entry name" value="TPR-like_helical_dom_sf"/>
</dbReference>
<dbReference type="SMART" id="SM00028">
    <property type="entry name" value="TPR"/>
    <property type="match status" value="3"/>
</dbReference>
<accession>A0ABT8T6X2</accession>
<dbReference type="Proteomes" id="UP001171111">
    <property type="component" value="Unassembled WGS sequence"/>
</dbReference>
<dbReference type="InterPro" id="IPR019734">
    <property type="entry name" value="TPR_rpt"/>
</dbReference>
<comment type="caution">
    <text evidence="2">The sequence shown here is derived from an EMBL/GenBank/DDBJ whole genome shotgun (WGS) entry which is preliminary data.</text>
</comment>
<gene>
    <name evidence="2" type="ORF">Q2362_02575</name>
</gene>
<dbReference type="EMBL" id="JAULJQ010000002">
    <property type="protein sequence ID" value="MDO2408985.1"/>
    <property type="molecule type" value="Genomic_DNA"/>
</dbReference>
<reference evidence="2 3" key="1">
    <citation type="submission" date="2023-06" db="EMBL/GenBank/DDBJ databases">
        <title>Campylobacter magnum sp. nov., isolated from cecal contents of domestic pigs (Sus scrofa domesticus).</title>
        <authorList>
            <person name="Papic B."/>
            <person name="Gruntar I."/>
        </authorList>
    </citation>
    <scope>NUCLEOTIDE SEQUENCE [LARGE SCALE GENOMIC DNA]</scope>
    <source>
        <strain evidence="3">34484-21</strain>
    </source>
</reference>
<dbReference type="InterPro" id="IPR055917">
    <property type="entry name" value="DUF7494"/>
</dbReference>
<dbReference type="RefSeq" id="WP_302243762.1">
    <property type="nucleotide sequence ID" value="NZ_JAULJQ010000002.1"/>
</dbReference>
<evidence type="ECO:0000313" key="2">
    <source>
        <dbReference type="EMBL" id="MDO2408985.1"/>
    </source>
</evidence>
<proteinExistence type="predicted"/>